<dbReference type="Pfam" id="PF07520">
    <property type="entry name" value="SrfB"/>
    <property type="match status" value="1"/>
</dbReference>
<dbReference type="RefSeq" id="WP_072333416.1">
    <property type="nucleotide sequence ID" value="NZ_LT630450.1"/>
</dbReference>
<protein>
    <submittedName>
        <fullName evidence="1">SrfB</fullName>
    </submittedName>
</protein>
<dbReference type="EMBL" id="LT630450">
    <property type="protein sequence ID" value="SFV72681.1"/>
    <property type="molecule type" value="Genomic_DNA"/>
</dbReference>
<dbReference type="OrthoDB" id="5437169at2"/>
<dbReference type="Proteomes" id="UP000186323">
    <property type="component" value="Chromosome I"/>
</dbReference>
<name>A0A1K1LD82_9BACT</name>
<evidence type="ECO:0000313" key="2">
    <source>
        <dbReference type="Proteomes" id="UP000186323"/>
    </source>
</evidence>
<dbReference type="KEGG" id="dpg:DESPIGER_0806"/>
<evidence type="ECO:0000313" key="1">
    <source>
        <dbReference type="EMBL" id="SFV72681.1"/>
    </source>
</evidence>
<organism evidence="1 2">
    <name type="scientific">Desulfovibrio piger</name>
    <dbReference type="NCBI Taxonomy" id="901"/>
    <lineage>
        <taxon>Bacteria</taxon>
        <taxon>Pseudomonadati</taxon>
        <taxon>Thermodesulfobacteriota</taxon>
        <taxon>Desulfovibrionia</taxon>
        <taxon>Desulfovibrionales</taxon>
        <taxon>Desulfovibrionaceae</taxon>
        <taxon>Desulfovibrio</taxon>
    </lineage>
</organism>
<accession>A0A1K1LD82</accession>
<proteinExistence type="predicted"/>
<dbReference type="InterPro" id="IPR009216">
    <property type="entry name" value="Virulence_factor_SrfB"/>
</dbReference>
<keyword evidence="2" id="KW-1185">Reference proteome</keyword>
<reference evidence="2" key="1">
    <citation type="submission" date="2016-10" db="EMBL/GenBank/DDBJ databases">
        <authorList>
            <person name="Wegmann U."/>
        </authorList>
    </citation>
    <scope>NUCLEOTIDE SEQUENCE [LARGE SCALE GENOMIC DNA]</scope>
</reference>
<gene>
    <name evidence="1" type="ORF">DESPIGER_0806</name>
</gene>
<dbReference type="AlphaFoldDB" id="A0A1K1LD82"/>
<sequence length="1040" mass="116856">MDAIPHYLSPVSIIPGGCPQFLDFALPLEALGKHVRYFYEELKGEGSGGRYTHFLHCLDNRDNVFTDQLTGREYTGDTYSMQAAKELRTWDGQWLPVPFLRTLEQCWPDGGKCFECGPSNWARARVMPSSRDPNVLRVVILFDTTVEERPAGEDRYHALSPQDVSAHGHFMLAHHVRDNSWFLNEAWVDQWLLELYTARNQGKRRGAAWGEEDPYVLKHLASYLTWLDIVRLAVRDVAVQVINPARDTPVDVDLILDIGNSRTTGILVETPPQCSTDLNQSYVLRLRDLSQPDLEYADPFETRVEFVDATFGNDTLSRRSGRQTPAFAWPSAVRIGPEAARLATQAVCAEGTTGMSSPKRYLWDERPWQQTWRYNTSGNTEPMVNRGLFARQLNPQGTPLSCFDDPLFRRSPSLRKQQPEPVFESLFTRSSLMMFMLGEILTQTLITINSPATRARGRLPNLPRRLRRLIFTVPTAMPVAEKRIFRRWVLWAVKVIWEGLGWSEWYVPPQQQNRIRSGDYRTSPLVRCDWDEASCSQLVLLYNELTVKQHGDAHHLFRLMGKKRSRYNDHPCVRIASIDIGGGTTDLSITTYELASGEGDTARIVPHTEFRDGFNIAGDEVAREVVLQHIIPAVSDALQARGVQEPRLLLAQLFGRDTIGMSQEQRNTRIRLVRQVALPVALGLLRVCEQDSDVHLDQTCTLGDFFEPAVGDAPANGRNEEDDARNENAAFRPGPLALRPQQSTLDAVTALVRDTVPGLDDFSIMDVPITVSPQKLQATIQRTLAPTLSALCELVHLYDTDMLLLTGRPSAWKVVASTIMAKLPVPPDRIIPMRRYHVGSWYPFPDTLGRIQDPKTTVVVGAILCALAEGHIEGFSFDSNALRLTSTARYIGELDINTQLRAAKVWFKVDVDAKSGVELNRTVAFNGQLGIGYRQLGAERWPATRYHLLTFASEDARARASGRLPYKVDVTLNVAEVLDDEDMPASGGEREERSEGEFSITAITDNAGNFVPPRDLEIRLQTLPTDEGYWLDTGVVNAAN</sequence>